<sequence length="115" mass="12979">MDININVKIDCPNIVNAVLALAEALEQMKAEVQINAGLQSPPKEVQAPKENLQNNEKSKIPTLEEVRSVLSKLSQKDKQQEVKRLINKFGAKKLTEISKDKYEELLKEAIKIKVE</sequence>
<dbReference type="Proteomes" id="UP001623592">
    <property type="component" value="Unassembled WGS sequence"/>
</dbReference>
<evidence type="ECO:0000313" key="2">
    <source>
        <dbReference type="EMBL" id="MFL0251965.1"/>
    </source>
</evidence>
<dbReference type="RefSeq" id="WP_406788614.1">
    <property type="nucleotide sequence ID" value="NZ_JBJIAA010000013.1"/>
</dbReference>
<reference evidence="2 3" key="1">
    <citation type="submission" date="2024-11" db="EMBL/GenBank/DDBJ databases">
        <authorList>
            <person name="Heng Y.C."/>
            <person name="Lim A.C.H."/>
            <person name="Lee J.K.Y."/>
            <person name="Kittelmann S."/>
        </authorList>
    </citation>
    <scope>NUCLEOTIDE SEQUENCE [LARGE SCALE GENOMIC DNA]</scope>
    <source>
        <strain evidence="2 3">WILCCON 0114</strain>
    </source>
</reference>
<comment type="caution">
    <text evidence="2">The sequence shown here is derived from an EMBL/GenBank/DDBJ whole genome shotgun (WGS) entry which is preliminary data.</text>
</comment>
<evidence type="ECO:0000256" key="1">
    <source>
        <dbReference type="SAM" id="MobiDB-lite"/>
    </source>
</evidence>
<keyword evidence="3" id="KW-1185">Reference proteome</keyword>
<accession>A0ABW8THP0</accession>
<protein>
    <submittedName>
        <fullName evidence="2">rRNA biogenesis protein rrp5</fullName>
    </submittedName>
</protein>
<name>A0ABW8THP0_9CLOT</name>
<dbReference type="EMBL" id="JBJIAA010000013">
    <property type="protein sequence ID" value="MFL0251965.1"/>
    <property type="molecule type" value="Genomic_DNA"/>
</dbReference>
<proteinExistence type="predicted"/>
<evidence type="ECO:0000313" key="3">
    <source>
        <dbReference type="Proteomes" id="UP001623592"/>
    </source>
</evidence>
<organism evidence="2 3">
    <name type="scientific">Clostridium neuense</name>
    <dbReference type="NCBI Taxonomy" id="1728934"/>
    <lineage>
        <taxon>Bacteria</taxon>
        <taxon>Bacillati</taxon>
        <taxon>Bacillota</taxon>
        <taxon>Clostridia</taxon>
        <taxon>Eubacteriales</taxon>
        <taxon>Clostridiaceae</taxon>
        <taxon>Clostridium</taxon>
    </lineage>
</organism>
<gene>
    <name evidence="2" type="ORF">ACJDT4_16215</name>
</gene>
<feature type="region of interest" description="Disordered" evidence="1">
    <location>
        <begin position="39"/>
        <end position="58"/>
    </location>
</feature>